<dbReference type="AlphaFoldDB" id="A0A7G9W848"/>
<feature type="transmembrane region" description="Helical" evidence="2">
    <location>
        <begin position="133"/>
        <end position="155"/>
    </location>
</feature>
<keyword evidence="2" id="KW-0472">Membrane</keyword>
<keyword evidence="2" id="KW-1133">Transmembrane helix</keyword>
<dbReference type="InterPro" id="IPR036457">
    <property type="entry name" value="PPM-type-like_dom_sf"/>
</dbReference>
<dbReference type="Pfam" id="PF19732">
    <property type="entry name" value="SpoIIE_N"/>
    <property type="match status" value="1"/>
</dbReference>
<dbReference type="GO" id="GO:0004722">
    <property type="term" value="F:protein serine/threonine phosphatase activity"/>
    <property type="evidence" value="ECO:0007669"/>
    <property type="project" value="UniProtKB-EC"/>
</dbReference>
<dbReference type="InterPro" id="IPR014221">
    <property type="entry name" value="SpoII_E"/>
</dbReference>
<keyword evidence="1 4" id="KW-0378">Hydrolase</keyword>
<accession>A0A7G9W848</accession>
<evidence type="ECO:0000313" key="5">
    <source>
        <dbReference type="Proteomes" id="UP000516160"/>
    </source>
</evidence>
<dbReference type="InterPro" id="IPR052016">
    <property type="entry name" value="Bact_Sigma-Reg"/>
</dbReference>
<feature type="transmembrane region" description="Helical" evidence="2">
    <location>
        <begin position="87"/>
        <end position="103"/>
    </location>
</feature>
<proteinExistence type="predicted"/>
<feature type="transmembrane region" description="Helical" evidence="2">
    <location>
        <begin position="206"/>
        <end position="231"/>
    </location>
</feature>
<evidence type="ECO:0000313" key="4">
    <source>
        <dbReference type="EMBL" id="QNO14860.1"/>
    </source>
</evidence>
<dbReference type="PANTHER" id="PTHR43156:SF2">
    <property type="entry name" value="STAGE II SPORULATION PROTEIN E"/>
    <property type="match status" value="1"/>
</dbReference>
<dbReference type="Proteomes" id="UP000516160">
    <property type="component" value="Chromosome"/>
</dbReference>
<dbReference type="PANTHER" id="PTHR43156">
    <property type="entry name" value="STAGE II SPORULATION PROTEIN E-RELATED"/>
    <property type="match status" value="1"/>
</dbReference>
<feature type="transmembrane region" description="Helical" evidence="2">
    <location>
        <begin position="261"/>
        <end position="277"/>
    </location>
</feature>
<dbReference type="InterPro" id="IPR045768">
    <property type="entry name" value="SpoIIE_N"/>
</dbReference>
<gene>
    <name evidence="4" type="primary">spoIIE</name>
    <name evidence="4" type="ORF">HYG86_08755</name>
</gene>
<dbReference type="EMBL" id="CP058559">
    <property type="protein sequence ID" value="QNO14860.1"/>
    <property type="molecule type" value="Genomic_DNA"/>
</dbReference>
<dbReference type="EC" id="3.1.3.16" evidence="4"/>
<feature type="domain" description="PPM-type phosphatase" evidence="3">
    <location>
        <begin position="568"/>
        <end position="779"/>
    </location>
</feature>
<reference evidence="4 5" key="1">
    <citation type="submission" date="2020-07" db="EMBL/GenBank/DDBJ databases">
        <title>Alkalicella. sp. LB2 genome.</title>
        <authorList>
            <person name="Postec A."/>
            <person name="Quemeneur M."/>
        </authorList>
    </citation>
    <scope>NUCLEOTIDE SEQUENCE [LARGE SCALE GENOMIC DNA]</scope>
    <source>
        <strain evidence="4 5">LB2</strain>
    </source>
</reference>
<dbReference type="NCBIfam" id="TIGR02865">
    <property type="entry name" value="spore_II_E"/>
    <property type="match status" value="1"/>
</dbReference>
<evidence type="ECO:0000256" key="1">
    <source>
        <dbReference type="ARBA" id="ARBA00022801"/>
    </source>
</evidence>
<dbReference type="SUPFAM" id="SSF81606">
    <property type="entry name" value="PP2C-like"/>
    <property type="match status" value="1"/>
</dbReference>
<name>A0A7G9W848_ALKCA</name>
<protein>
    <submittedName>
        <fullName evidence="4">Stage II sporulation protein E</fullName>
        <ecNumber evidence="4">3.1.3.16</ecNumber>
    </submittedName>
</protein>
<feature type="transmembrane region" description="Helical" evidence="2">
    <location>
        <begin position="110"/>
        <end position="127"/>
    </location>
</feature>
<evidence type="ECO:0000259" key="3">
    <source>
        <dbReference type="SMART" id="SM00331"/>
    </source>
</evidence>
<organism evidence="4 5">
    <name type="scientific">Alkalicella caledoniensis</name>
    <dbReference type="NCBI Taxonomy" id="2731377"/>
    <lineage>
        <taxon>Bacteria</taxon>
        <taxon>Bacillati</taxon>
        <taxon>Bacillota</taxon>
        <taxon>Clostridia</taxon>
        <taxon>Eubacteriales</taxon>
        <taxon>Proteinivoracaceae</taxon>
        <taxon>Alkalicella</taxon>
    </lineage>
</organism>
<keyword evidence="2" id="KW-0812">Transmembrane</keyword>
<feature type="transmembrane region" description="Helical" evidence="2">
    <location>
        <begin position="176"/>
        <end position="200"/>
    </location>
</feature>
<sequence length="797" mass="88577">MINKETYRWATPKTNKGILSSIKDFIKSFVSPNYILFNIFVLLFANVSILEGISPFLLPFLAVIPVANMPGAVLLTTVYGVAVQNPNTLLILFSASVIWWIKVKSQDKTNYVMLVLPLLIGFSYLPNLVMSEFLSFDLLLLTLQIIIGVTAGYIFKQGVELLELSKGVNKNLEIKICAVIMTGIALSGISTLTILGVSVIGTLSKLSLLLVALIGGMKYAAAFGLIVGLLTNFSHPHITYFISYYGFVSLTAGVMNQWRKLGVLLGFIAGSIVMYMYSIEFFEVSSLLMESAVAIILFTSIPKSLQVKITQILTGELEEKHFQKQVKDAAIKKIYQFSGIFRELSQGFSEVAVSKLNVEQQSVNEIIDTVQKRGCKDCKKYSLCWHNEFYGTYKDVFSLVSLAEEGKLNKSNVPDQLFRKCINITNIIDITESSYELHKVNYKWQQRLIESKSLVANQLEGMASVMEQLAMDINLDIGPRKNVEEELWDLLYNAGIECDDIKVKGLERENPEVQIIKTACNGCHECEQTITSVLEKRFKTQMCVLKGNCGLHSKGACEFLLMPKEKYKMSIAIAQKAQGEVSGDTFNQFAINNGKHVVVLSDGMGKGEKAKEESERIVGLIKKLLQIGFDTEKAIKSVNSILSLRNKEESFATLDIAVIDLYKGKTDFYKNGAVSSFIKSGNEVLSVDNSNLPVGMVDDVESSISSHTLQKGDFLVMVSDGILDSNPTATDKEGWLKMLLENITPNISPNRLSELILHKSRQRGIETNLDDLSVIVIKMESNNQPAVLGRWLMQKGV</sequence>
<dbReference type="KEGG" id="acae:HYG86_08755"/>
<dbReference type="Pfam" id="PF07228">
    <property type="entry name" value="SpoIIE"/>
    <property type="match status" value="1"/>
</dbReference>
<keyword evidence="5" id="KW-1185">Reference proteome</keyword>
<dbReference type="InterPro" id="IPR001932">
    <property type="entry name" value="PPM-type_phosphatase-like_dom"/>
</dbReference>
<evidence type="ECO:0000256" key="2">
    <source>
        <dbReference type="SAM" id="Phobius"/>
    </source>
</evidence>
<dbReference type="RefSeq" id="WP_213168910.1">
    <property type="nucleotide sequence ID" value="NZ_CP058559.1"/>
</dbReference>
<feature type="transmembrane region" description="Helical" evidence="2">
    <location>
        <begin position="34"/>
        <end position="53"/>
    </location>
</feature>
<dbReference type="SMART" id="SM00331">
    <property type="entry name" value="PP2C_SIG"/>
    <property type="match status" value="1"/>
</dbReference>
<dbReference type="Gene3D" id="3.60.40.10">
    <property type="entry name" value="PPM-type phosphatase domain"/>
    <property type="match status" value="1"/>
</dbReference>